<keyword evidence="10" id="KW-0175">Coiled coil</keyword>
<evidence type="ECO:0000256" key="2">
    <source>
        <dbReference type="ARBA" id="ARBA00009575"/>
    </source>
</evidence>
<evidence type="ECO:0000256" key="6">
    <source>
        <dbReference type="ARBA" id="ARBA00022989"/>
    </source>
</evidence>
<evidence type="ECO:0000256" key="7">
    <source>
        <dbReference type="ARBA" id="ARBA00023128"/>
    </source>
</evidence>
<dbReference type="Proteomes" id="UP001273209">
    <property type="component" value="Unassembled WGS sequence"/>
</dbReference>
<evidence type="ECO:0000256" key="4">
    <source>
        <dbReference type="ARBA" id="ARBA00022692"/>
    </source>
</evidence>
<reference evidence="12" key="1">
    <citation type="submission" date="2023-11" db="EMBL/GenBank/DDBJ databases">
        <title>The genome sequences of three competitors of mushroom-forming fungi.</title>
        <authorList>
            <person name="Beijen E."/>
            <person name="Ohm R.A."/>
        </authorList>
    </citation>
    <scope>NUCLEOTIDE SEQUENCE</scope>
    <source>
        <strain evidence="12">CBS 100526</strain>
    </source>
</reference>
<dbReference type="RefSeq" id="XP_062751731.1">
    <property type="nucleotide sequence ID" value="XM_062904226.1"/>
</dbReference>
<comment type="subcellular location">
    <subcellularLocation>
        <location evidence="1 9">Mitochondrion inner membrane</location>
    </subcellularLocation>
</comment>
<evidence type="ECO:0000313" key="12">
    <source>
        <dbReference type="EMBL" id="KAK4063958.1"/>
    </source>
</evidence>
<keyword evidence="8 9" id="KW-0472">Membrane</keyword>
<evidence type="ECO:0000256" key="1">
    <source>
        <dbReference type="ARBA" id="ARBA00004273"/>
    </source>
</evidence>
<accession>A0AAE1LVM0</accession>
<dbReference type="InterPro" id="IPR022533">
    <property type="entry name" value="Cox20"/>
</dbReference>
<proteinExistence type="inferred from homology"/>
<name>A0AAE1LVM0_9HYPO</name>
<evidence type="ECO:0000256" key="10">
    <source>
        <dbReference type="SAM" id="Coils"/>
    </source>
</evidence>
<feature type="coiled-coil region" evidence="10">
    <location>
        <begin position="160"/>
        <end position="188"/>
    </location>
</feature>
<evidence type="ECO:0000256" key="5">
    <source>
        <dbReference type="ARBA" id="ARBA00022792"/>
    </source>
</evidence>
<dbReference type="PIRSF" id="PIRSF007871">
    <property type="entry name" value="Cox20"/>
    <property type="match status" value="1"/>
</dbReference>
<comment type="function">
    <text evidence="9">Involved in the assembly of the cytochrome c oxidase complex.</text>
</comment>
<dbReference type="EMBL" id="JAWRVG010000051">
    <property type="protein sequence ID" value="KAK4063958.1"/>
    <property type="molecule type" value="Genomic_DNA"/>
</dbReference>
<sequence>MAPTNDNERPNANEKVLHVWSKPMAEGDQVPGLQGPDKNPDGTPRGSKSAFAEAVSMIKKDDFANVANTPCARQGLLTGIGAGAGLGGLKFVIQGIFHAEHLLMLHIKCQSSWLTFSLSIGNAAKSANWAVGFFLLGSIASYEYCQYQRRAEKIQMKRHIEVVSQNRKEQAKRIAEERREQLRIEEEQRARNKAWYKFW</sequence>
<comment type="similarity">
    <text evidence="2 9">Belongs to the COX20 family.</text>
</comment>
<gene>
    <name evidence="12" type="ORF">Triagg1_9286</name>
</gene>
<comment type="caution">
    <text evidence="12">The sequence shown here is derived from an EMBL/GenBank/DDBJ whole genome shotgun (WGS) entry which is preliminary data.</text>
</comment>
<dbReference type="GeneID" id="87924131"/>
<dbReference type="PANTHER" id="PTHR31586:SF1">
    <property type="entry name" value="CYTOCHROME C OXIDASE ASSEMBLY PROTEIN COX20, MITOCHONDRIAL"/>
    <property type="match status" value="1"/>
</dbReference>
<keyword evidence="4" id="KW-0812">Transmembrane</keyword>
<dbReference type="PANTHER" id="PTHR31586">
    <property type="entry name" value="CYTOCHROME C OXIDASE PROTEIN 20"/>
    <property type="match status" value="1"/>
</dbReference>
<evidence type="ECO:0000256" key="3">
    <source>
        <dbReference type="ARBA" id="ARBA00017689"/>
    </source>
</evidence>
<dbReference type="GO" id="GO:0033617">
    <property type="term" value="P:mitochondrial respiratory chain complex IV assembly"/>
    <property type="evidence" value="ECO:0007669"/>
    <property type="project" value="InterPro"/>
</dbReference>
<evidence type="ECO:0000256" key="11">
    <source>
        <dbReference type="SAM" id="MobiDB-lite"/>
    </source>
</evidence>
<keyword evidence="7 9" id="KW-0496">Mitochondrion</keyword>
<feature type="region of interest" description="Disordered" evidence="11">
    <location>
        <begin position="1"/>
        <end position="49"/>
    </location>
</feature>
<feature type="compositionally biased region" description="Basic and acidic residues" evidence="11">
    <location>
        <begin position="1"/>
        <end position="17"/>
    </location>
</feature>
<protein>
    <recommendedName>
        <fullName evidence="3 9">Cytochrome c oxidase assembly protein COX20, mitochondrial</fullName>
    </recommendedName>
</protein>
<dbReference type="GO" id="GO:0005743">
    <property type="term" value="C:mitochondrial inner membrane"/>
    <property type="evidence" value="ECO:0007669"/>
    <property type="project" value="UniProtKB-SubCell"/>
</dbReference>
<evidence type="ECO:0000313" key="13">
    <source>
        <dbReference type="Proteomes" id="UP001273209"/>
    </source>
</evidence>
<keyword evidence="5 9" id="KW-0999">Mitochondrion inner membrane</keyword>
<keyword evidence="6" id="KW-1133">Transmembrane helix</keyword>
<evidence type="ECO:0000256" key="8">
    <source>
        <dbReference type="ARBA" id="ARBA00023136"/>
    </source>
</evidence>
<organism evidence="12 13">
    <name type="scientific">Trichoderma aggressivum f. europaeum</name>
    <dbReference type="NCBI Taxonomy" id="173218"/>
    <lineage>
        <taxon>Eukaryota</taxon>
        <taxon>Fungi</taxon>
        <taxon>Dikarya</taxon>
        <taxon>Ascomycota</taxon>
        <taxon>Pezizomycotina</taxon>
        <taxon>Sordariomycetes</taxon>
        <taxon>Hypocreomycetidae</taxon>
        <taxon>Hypocreales</taxon>
        <taxon>Hypocreaceae</taxon>
        <taxon>Trichoderma</taxon>
    </lineage>
</organism>
<dbReference type="AlphaFoldDB" id="A0AAE1LVM0"/>
<evidence type="ECO:0000256" key="9">
    <source>
        <dbReference type="PIRNR" id="PIRNR007871"/>
    </source>
</evidence>
<keyword evidence="13" id="KW-1185">Reference proteome</keyword>
<dbReference type="Pfam" id="PF12597">
    <property type="entry name" value="Cox20"/>
    <property type="match status" value="2"/>
</dbReference>